<dbReference type="InterPro" id="IPR029058">
    <property type="entry name" value="AB_hydrolase_fold"/>
</dbReference>
<dbReference type="KEGG" id="adv:DJ533_09160"/>
<dbReference type="AlphaFoldDB" id="A0A2S2FCN8"/>
<dbReference type="InterPro" id="IPR051321">
    <property type="entry name" value="PHA/PHB_synthase"/>
</dbReference>
<evidence type="ECO:0000259" key="1">
    <source>
        <dbReference type="Pfam" id="PF00561"/>
    </source>
</evidence>
<dbReference type="EMBL" id="CP029397">
    <property type="protein sequence ID" value="AWL28724.1"/>
    <property type="molecule type" value="Genomic_DNA"/>
</dbReference>
<dbReference type="OrthoDB" id="9767934at2"/>
<sequence>MISGLKRLMEQLKSISQVRSSKIKNLSRRIFNGKSLVLSQSTPYEVIAQYNHAKIRFYAATERKYQEPLVFVAPLAINMAIYDLYPYRSLIKYFTEQGFDVYLLDWGKLSYKHRYLNFLNFIDEAIPYCINRIREHSKSDQISLHGWSMAGIFVLLYTALRQPNYVKNLIVLGSPIDSYSSGGIGKLYKHLNMLLSKNLKIQKTIYHGIIPKKVLHTPGILNAIGFKVLDPKGWYEGHKQLLLNLDNEQLLHEHATLGNFLNHMIDYPGGVNQDMLFNIWLQNPLKKGTIQLRDKIIELKNIDCPLLVGAGMNDQMVTAASVKPLTQLTNSSDVTFTLIPGGHLGLMSSLKSAEEFWPKLAQWLDERSTKFKD</sequence>
<keyword evidence="2" id="KW-0378">Hydrolase</keyword>
<feature type="domain" description="AB hydrolase-1" evidence="1">
    <location>
        <begin position="85"/>
        <end position="347"/>
    </location>
</feature>
<protein>
    <submittedName>
        <fullName evidence="2">Alpha/beta fold hydrolase</fullName>
    </submittedName>
</protein>
<proteinExistence type="predicted"/>
<dbReference type="InterPro" id="IPR000073">
    <property type="entry name" value="AB_hydrolase_1"/>
</dbReference>
<dbReference type="STRING" id="1871111.GCA_001704615_00265"/>
<accession>A0A2S2FCN8</accession>
<dbReference type="Pfam" id="PF00561">
    <property type="entry name" value="Abhydrolase_1"/>
    <property type="match status" value="1"/>
</dbReference>
<evidence type="ECO:0000313" key="3">
    <source>
        <dbReference type="Proteomes" id="UP000245977"/>
    </source>
</evidence>
<name>A0A2S2FCN8_9GAMM</name>
<organism evidence="2 3">
    <name type="scientific">Acinetobacter defluvii</name>
    <dbReference type="NCBI Taxonomy" id="1871111"/>
    <lineage>
        <taxon>Bacteria</taxon>
        <taxon>Pseudomonadati</taxon>
        <taxon>Pseudomonadota</taxon>
        <taxon>Gammaproteobacteria</taxon>
        <taxon>Moraxellales</taxon>
        <taxon>Moraxellaceae</taxon>
        <taxon>Acinetobacter</taxon>
    </lineage>
</organism>
<dbReference type="SUPFAM" id="SSF53474">
    <property type="entry name" value="alpha/beta-Hydrolases"/>
    <property type="match status" value="1"/>
</dbReference>
<dbReference type="PANTHER" id="PTHR36837:SF2">
    <property type="entry name" value="POLY(3-HYDROXYALKANOATE) POLYMERASE SUBUNIT PHAC"/>
    <property type="match status" value="1"/>
</dbReference>
<dbReference type="GO" id="GO:0016787">
    <property type="term" value="F:hydrolase activity"/>
    <property type="evidence" value="ECO:0007669"/>
    <property type="project" value="UniProtKB-KW"/>
</dbReference>
<dbReference type="Gene3D" id="3.40.50.1820">
    <property type="entry name" value="alpha/beta hydrolase"/>
    <property type="match status" value="1"/>
</dbReference>
<evidence type="ECO:0000313" key="2">
    <source>
        <dbReference type="EMBL" id="AWL28724.1"/>
    </source>
</evidence>
<keyword evidence="3" id="KW-1185">Reference proteome</keyword>
<gene>
    <name evidence="2" type="ORF">DJ533_09160</name>
</gene>
<dbReference type="Proteomes" id="UP000245977">
    <property type="component" value="Chromosome"/>
</dbReference>
<dbReference type="PANTHER" id="PTHR36837">
    <property type="entry name" value="POLY(3-HYDROXYALKANOATE) POLYMERASE SUBUNIT PHAC"/>
    <property type="match status" value="1"/>
</dbReference>
<reference evidence="2" key="1">
    <citation type="submission" date="2019-08" db="EMBL/GenBank/DDBJ databases">
        <title>The complete genome of Acinetobacter defluvii strain WCHAD010030.</title>
        <authorList>
            <person name="Hu Y."/>
            <person name="Qin J."/>
            <person name="Feng Y."/>
            <person name="Zong Z."/>
        </authorList>
    </citation>
    <scope>NUCLEOTIDE SEQUENCE</scope>
    <source>
        <strain evidence="2">WCHA30</strain>
    </source>
</reference>